<gene>
    <name evidence="8" type="ORF">LSH36_280g01036</name>
</gene>
<dbReference type="GO" id="GO:0005524">
    <property type="term" value="F:ATP binding"/>
    <property type="evidence" value="ECO:0007669"/>
    <property type="project" value="UniProtKB-UniRule"/>
</dbReference>
<evidence type="ECO:0000256" key="1">
    <source>
        <dbReference type="ARBA" id="ARBA00022741"/>
    </source>
</evidence>
<reference evidence="8" key="1">
    <citation type="journal article" date="2023" name="Mol. Biol. Evol.">
        <title>Third-Generation Sequencing Reveals the Adaptive Role of the Epigenome in Three Deep-Sea Polychaetes.</title>
        <authorList>
            <person name="Perez M."/>
            <person name="Aroh O."/>
            <person name="Sun Y."/>
            <person name="Lan Y."/>
            <person name="Juniper S.K."/>
            <person name="Young C.R."/>
            <person name="Angers B."/>
            <person name="Qian P.Y."/>
        </authorList>
    </citation>
    <scope>NUCLEOTIDE SEQUENCE</scope>
    <source>
        <strain evidence="8">P08H-3</strain>
    </source>
</reference>
<dbReference type="GO" id="GO:0003724">
    <property type="term" value="F:RNA helicase activity"/>
    <property type="evidence" value="ECO:0007669"/>
    <property type="project" value="UniProtKB-EC"/>
</dbReference>
<dbReference type="PROSITE" id="PS51194">
    <property type="entry name" value="HELICASE_CTER"/>
    <property type="match status" value="1"/>
</dbReference>
<evidence type="ECO:0000256" key="2">
    <source>
        <dbReference type="ARBA" id="ARBA00022801"/>
    </source>
</evidence>
<dbReference type="InterPro" id="IPR011545">
    <property type="entry name" value="DEAD/DEAH_box_helicase_dom"/>
</dbReference>
<dbReference type="EC" id="3.6.4.13" evidence="6"/>
<dbReference type="InterPro" id="IPR001650">
    <property type="entry name" value="Helicase_C-like"/>
</dbReference>
<dbReference type="SMART" id="SM00490">
    <property type="entry name" value="HELICc"/>
    <property type="match status" value="1"/>
</dbReference>
<proteinExistence type="inferred from homology"/>
<comment type="catalytic activity">
    <reaction evidence="6">
        <text>ATP + H2O = ADP + phosphate + H(+)</text>
        <dbReference type="Rhea" id="RHEA:13065"/>
        <dbReference type="ChEBI" id="CHEBI:15377"/>
        <dbReference type="ChEBI" id="CHEBI:15378"/>
        <dbReference type="ChEBI" id="CHEBI:30616"/>
        <dbReference type="ChEBI" id="CHEBI:43474"/>
        <dbReference type="ChEBI" id="CHEBI:456216"/>
        <dbReference type="EC" id="3.6.4.13"/>
    </reaction>
</comment>
<dbReference type="GO" id="GO:0016787">
    <property type="term" value="F:hydrolase activity"/>
    <property type="evidence" value="ECO:0007669"/>
    <property type="project" value="UniProtKB-KW"/>
</dbReference>
<keyword evidence="3 6" id="KW-0347">Helicase</keyword>
<keyword evidence="5 6" id="KW-0694">RNA-binding</keyword>
<keyword evidence="4 6" id="KW-0067">ATP-binding</keyword>
<evidence type="ECO:0000256" key="4">
    <source>
        <dbReference type="ARBA" id="ARBA00022840"/>
    </source>
</evidence>
<comment type="domain">
    <text evidence="6">The Q motif is unique to and characteristic of the DEAD box family of RNA helicases and controls ATP binding and hydrolysis.</text>
</comment>
<organism evidence="8 9">
    <name type="scientific">Paralvinella palmiformis</name>
    <dbReference type="NCBI Taxonomy" id="53620"/>
    <lineage>
        <taxon>Eukaryota</taxon>
        <taxon>Metazoa</taxon>
        <taxon>Spiralia</taxon>
        <taxon>Lophotrochozoa</taxon>
        <taxon>Annelida</taxon>
        <taxon>Polychaeta</taxon>
        <taxon>Sedentaria</taxon>
        <taxon>Canalipalpata</taxon>
        <taxon>Terebellida</taxon>
        <taxon>Terebelliformia</taxon>
        <taxon>Alvinellidae</taxon>
        <taxon>Paralvinella</taxon>
    </lineage>
</organism>
<dbReference type="GO" id="GO:0003723">
    <property type="term" value="F:RNA binding"/>
    <property type="evidence" value="ECO:0007669"/>
    <property type="project" value="UniProtKB-UniRule"/>
</dbReference>
<accession>A0AAD9N3D7</accession>
<evidence type="ECO:0000256" key="3">
    <source>
        <dbReference type="ARBA" id="ARBA00022806"/>
    </source>
</evidence>
<dbReference type="AlphaFoldDB" id="A0AAD9N3D7"/>
<comment type="function">
    <text evidence="6">RNA helicase.</text>
</comment>
<evidence type="ECO:0000313" key="9">
    <source>
        <dbReference type="Proteomes" id="UP001208570"/>
    </source>
</evidence>
<dbReference type="Pfam" id="PF00270">
    <property type="entry name" value="DEAD"/>
    <property type="match status" value="1"/>
</dbReference>
<dbReference type="Gene3D" id="3.40.50.300">
    <property type="entry name" value="P-loop containing nucleotide triphosphate hydrolases"/>
    <property type="match status" value="2"/>
</dbReference>
<keyword evidence="1 6" id="KW-0547">Nucleotide-binding</keyword>
<dbReference type="Pfam" id="PF00271">
    <property type="entry name" value="Helicase_C"/>
    <property type="match status" value="1"/>
</dbReference>
<dbReference type="PROSITE" id="PS00039">
    <property type="entry name" value="DEAD_ATP_HELICASE"/>
    <property type="match status" value="1"/>
</dbReference>
<dbReference type="Proteomes" id="UP001208570">
    <property type="component" value="Unassembled WGS sequence"/>
</dbReference>
<dbReference type="EMBL" id="JAODUP010000280">
    <property type="protein sequence ID" value="KAK2153968.1"/>
    <property type="molecule type" value="Genomic_DNA"/>
</dbReference>
<dbReference type="InterPro" id="IPR000629">
    <property type="entry name" value="RNA-helicase_DEAD-box_CS"/>
</dbReference>
<protein>
    <recommendedName>
        <fullName evidence="6">ATP-dependent RNA helicase</fullName>
        <ecNumber evidence="6">3.6.4.13</ecNumber>
    </recommendedName>
</protein>
<dbReference type="InterPro" id="IPR027417">
    <property type="entry name" value="P-loop_NTPase"/>
</dbReference>
<dbReference type="SUPFAM" id="SSF52540">
    <property type="entry name" value="P-loop containing nucleoside triphosphate hydrolases"/>
    <property type="match status" value="1"/>
</dbReference>
<keyword evidence="9" id="KW-1185">Reference proteome</keyword>
<keyword evidence="2 6" id="KW-0378">Hydrolase</keyword>
<evidence type="ECO:0000313" key="8">
    <source>
        <dbReference type="EMBL" id="KAK2153968.1"/>
    </source>
</evidence>
<evidence type="ECO:0000256" key="6">
    <source>
        <dbReference type="RuleBase" id="RU365068"/>
    </source>
</evidence>
<evidence type="ECO:0000259" key="7">
    <source>
        <dbReference type="PROSITE" id="PS51194"/>
    </source>
</evidence>
<comment type="caution">
    <text evidence="8">The sequence shown here is derived from an EMBL/GenBank/DDBJ whole genome shotgun (WGS) entry which is preliminary data.</text>
</comment>
<comment type="similarity">
    <text evidence="6">Belongs to the DEAD box helicase family.</text>
</comment>
<sequence length="233" mass="26837">MFSSEQELLVRKGPCGHESQCDILISTPGRLVNHINKTPGFTLKHLRFLVIDEADRMMDEIKHDWLRYVEDAVYSTGGCDEFNESRCPVYGDIRRLPPGPMTASRIDEDYRRRVHWKVHNTSRSYVMVSHSVLLCSPEKQPIPEAVWYLMPKLLVSTDALARGMDIDNVRFVVSYDSPTYLKTYIHRAGRTARAGKVGTAITLLEKKEARSAFNFPLLRVYVRCYVNEKMHTN</sequence>
<evidence type="ECO:0000256" key="5">
    <source>
        <dbReference type="ARBA" id="ARBA00022884"/>
    </source>
</evidence>
<feature type="domain" description="Helicase C-terminal" evidence="7">
    <location>
        <begin position="68"/>
        <end position="233"/>
    </location>
</feature>
<dbReference type="PANTHER" id="PTHR24031">
    <property type="entry name" value="RNA HELICASE"/>
    <property type="match status" value="1"/>
</dbReference>
<name>A0AAD9N3D7_9ANNE</name>